<evidence type="ECO:0000256" key="1">
    <source>
        <dbReference type="SAM" id="Coils"/>
    </source>
</evidence>
<keyword evidence="1" id="KW-0175">Coiled coil</keyword>
<evidence type="ECO:0000313" key="3">
    <source>
        <dbReference type="EMBL" id="KYG09173.1"/>
    </source>
</evidence>
<dbReference type="InterPro" id="IPR015943">
    <property type="entry name" value="WD40/YVTN_repeat-like_dom_sf"/>
</dbReference>
<feature type="coiled-coil region" evidence="1">
    <location>
        <begin position="401"/>
        <end position="428"/>
    </location>
</feature>
<reference evidence="3 4" key="1">
    <citation type="submission" date="2014-02" db="EMBL/GenBank/DDBJ databases">
        <title>The small core and large imbalanced accessory genome model reveals a collaborative survival strategy of Sorangium cellulosum strains in nature.</title>
        <authorList>
            <person name="Han K."/>
            <person name="Peng R."/>
            <person name="Blom J."/>
            <person name="Li Y.-Z."/>
        </authorList>
    </citation>
    <scope>NUCLEOTIDE SEQUENCE [LARGE SCALE GENOMIC DNA]</scope>
    <source>
        <strain evidence="3 4">So0007-03</strain>
    </source>
</reference>
<sequence length="1306" mass="142085">MVILDQFEEVLLVDEASCRHIARALLALLPSDAIVGPGAGEARVVIALRENFLGLFGERAPELKLRVAEASMAMPHVISRATLRRIILDPARAAGRAWDDQAFVTQIEQAVVRGYAAESGDRVKCTALPALEVFLADQWDAREADAPLAADPQSAFQGALGRIVDRAVARVAGEAAVPAGPAEARRRAEELVARILVGFVVFGTGLDAEVPKGRSRRQQEIEAALQPRASRDEVQRIVRALVDGRVLSARAPAGAGAGAAQPAAEDVHLELVHDAVLTGWAPLRGPIEQERDFLGWQASLERPARALRKLSAWKKKKEVRGWRPWRAPEGLLLGGRELEVAREWRGRRGGEIEPDVRSLIDVSVRRDRLRSGAQWTAGVGGVVVILVLAGRLIYMGWKDKEANAARELEKQQESAARLKKELHQQRRALVDVSRVGVRVLGGEPGALLSAIQASNEVEHETDAEVRQSVTTALLRSLLAFQLRAPVDLGGERAVSVALTGDGTSAVFRTLDAARGEERYGVWDMRTGARVRDLAQRPACAFFKDPEYKQFRRVCGTREATRITESMLQSLPDAALLMPDTRELWLANAPERGIRRIRIDDGSSLDADRFADWIVMDLDRSEDGSTVGMAALEGVVLLWNRARGDFRKLSHEGPVLHVAVADAGAGAVSHGLNASCFFYRGGKCKKLPWNGPIGSVAITHNGEIAATSSLDLDMRAGPKGQLSLLWRNQISQASRAVLDLDVELVDDSLEQPHIKVNGLDVTGGGRFFDRNEIDLPIRSEDLLAVQLAPVDSHIDGIARPELGEDGSWRFQLQASSRRCEKGLLREVARCDNVTVLQYASRWLRLNMSPAAPTPPVQKQPRILAFDVDRQLALIADGQEFLTLARVGPEGVGPTVDRVACDASATSSLRNEDLPEVAPMVCGRQKGVVSVHPGSRVPMAWRPWIVRATATPGPDAVQPIQIISDGGHAAIRWEDNRLGLVDLTSGALLPELNGERASWILEYRAGVLITRDGTVAGRINVYRDGKQTSFIEGWSDEVSLLRTIAGPLLWLKGQDRMVDLDGRPVPLPLKGAASGAQGTNSPSAGDVAGEISVEHVSASPDGRWIVGVPFGSAPIVARVEASPMRLVESGRLEAPGTLSQEHYRFSVHHLPATNTNELQLLVSSSGVAVLWTQRGDRWEPRPLDPPRAGFDVAGVVLSRSGTLAAIHRSEVEWQGDIHAKPEHIVELRDTRSWSLIGVIPATDSFPERQAPWFLDDDHLLFPSPARVYSLRPEDLRREACDLLRGRSEFREVSGICDAPPAAGAPASP</sequence>
<feature type="domain" description="Novel STAND NTPase 1" evidence="2">
    <location>
        <begin position="2"/>
        <end position="307"/>
    </location>
</feature>
<dbReference type="Pfam" id="PF20703">
    <property type="entry name" value="nSTAND1"/>
    <property type="match status" value="1"/>
</dbReference>
<dbReference type="SUPFAM" id="SSF50969">
    <property type="entry name" value="YVTN repeat-like/Quinoprotein amine dehydrogenase"/>
    <property type="match status" value="1"/>
</dbReference>
<comment type="caution">
    <text evidence="3">The sequence shown here is derived from an EMBL/GenBank/DDBJ whole genome shotgun (WGS) entry which is preliminary data.</text>
</comment>
<dbReference type="InterPro" id="IPR049052">
    <property type="entry name" value="nSTAND1"/>
</dbReference>
<proteinExistence type="predicted"/>
<dbReference type="Proteomes" id="UP000075502">
    <property type="component" value="Unassembled WGS sequence"/>
</dbReference>
<protein>
    <recommendedName>
        <fullName evidence="2">Novel STAND NTPase 1 domain-containing protein</fullName>
    </recommendedName>
</protein>
<evidence type="ECO:0000313" key="4">
    <source>
        <dbReference type="Proteomes" id="UP000075502"/>
    </source>
</evidence>
<dbReference type="Gene3D" id="2.130.10.10">
    <property type="entry name" value="YVTN repeat-like/Quinoprotein amine dehydrogenase"/>
    <property type="match status" value="1"/>
</dbReference>
<dbReference type="InterPro" id="IPR011044">
    <property type="entry name" value="Quino_amine_DH_bsu"/>
</dbReference>
<gene>
    <name evidence="3" type="ORF">BE21_19385</name>
</gene>
<organism evidence="3 4">
    <name type="scientific">Sorangium cellulosum</name>
    <name type="common">Polyangium cellulosum</name>
    <dbReference type="NCBI Taxonomy" id="56"/>
    <lineage>
        <taxon>Bacteria</taxon>
        <taxon>Pseudomonadati</taxon>
        <taxon>Myxococcota</taxon>
        <taxon>Polyangia</taxon>
        <taxon>Polyangiales</taxon>
        <taxon>Polyangiaceae</taxon>
        <taxon>Sorangium</taxon>
    </lineage>
</organism>
<dbReference type="EMBL" id="JEME01000756">
    <property type="protein sequence ID" value="KYG09173.1"/>
    <property type="molecule type" value="Genomic_DNA"/>
</dbReference>
<accession>A0A150TWV6</accession>
<evidence type="ECO:0000259" key="2">
    <source>
        <dbReference type="Pfam" id="PF20703"/>
    </source>
</evidence>
<name>A0A150TWV6_SORCE</name>